<organism evidence="3 4">
    <name type="scientific">Aphanomyces astaci</name>
    <name type="common">Crayfish plague agent</name>
    <dbReference type="NCBI Taxonomy" id="112090"/>
    <lineage>
        <taxon>Eukaryota</taxon>
        <taxon>Sar</taxon>
        <taxon>Stramenopiles</taxon>
        <taxon>Oomycota</taxon>
        <taxon>Saprolegniomycetes</taxon>
        <taxon>Saprolegniales</taxon>
        <taxon>Verrucalvaceae</taxon>
        <taxon>Aphanomyces</taxon>
    </lineage>
</organism>
<dbReference type="VEuPathDB" id="FungiDB:H257_06449"/>
<dbReference type="GO" id="GO:0051015">
    <property type="term" value="F:actin filament binding"/>
    <property type="evidence" value="ECO:0007669"/>
    <property type="project" value="TreeGrafter"/>
</dbReference>
<dbReference type="GO" id="GO:0007015">
    <property type="term" value="P:actin filament organization"/>
    <property type="evidence" value="ECO:0007669"/>
    <property type="project" value="TreeGrafter"/>
</dbReference>
<sequence length="329" mass="36028">MTNLPPHLATKPTDDASAAAMAVRMEHITEWIGGTVNMRIEGDLLAILKDGQVLCKLANSLNASIHINKLKTTFHCKENITAFLQWVHRMEVPEQDIFAADDLLWGNDLSIILRTLSALYNMFAEEIRASIRYTQSEASYRSNSVVSDGWSSDDSGLGDLHDDSADEDHADIAESIFVRENRSSSKFAAFMLVPPVVISAPPSRKKSVESNMNESVETRATNSSVVDTAPSPMHHHMTKPKGPPKTFARSPTIREPPVKATSSPIATPALMSADPRTNLANLIMQTVPLRVSPAEDDDDEMMTPPSSPKVHIPLQTPKSSHVIPHQVAP</sequence>
<dbReference type="GO" id="GO:0015629">
    <property type="term" value="C:actin cytoskeleton"/>
    <property type="evidence" value="ECO:0007669"/>
    <property type="project" value="TreeGrafter"/>
</dbReference>
<dbReference type="AlphaFoldDB" id="A0A6A4Z762"/>
<evidence type="ECO:0000313" key="3">
    <source>
        <dbReference type="EMBL" id="KAF0707875.1"/>
    </source>
</evidence>
<name>A0A6A4Z762_APHAT</name>
<dbReference type="PANTHER" id="PTHR47385">
    <property type="entry name" value="CALPONIN"/>
    <property type="match status" value="1"/>
</dbReference>
<feature type="compositionally biased region" description="Polar residues" evidence="1">
    <location>
        <begin position="209"/>
        <end position="226"/>
    </location>
</feature>
<evidence type="ECO:0000313" key="4">
    <source>
        <dbReference type="Proteomes" id="UP000469452"/>
    </source>
</evidence>
<dbReference type="InterPro" id="IPR050606">
    <property type="entry name" value="Calponin-like"/>
</dbReference>
<feature type="domain" description="Calponin-homology (CH)" evidence="2">
    <location>
        <begin position="22"/>
        <end position="124"/>
    </location>
</feature>
<dbReference type="InterPro" id="IPR036872">
    <property type="entry name" value="CH_dom_sf"/>
</dbReference>
<feature type="region of interest" description="Disordered" evidence="1">
    <location>
        <begin position="293"/>
        <end position="329"/>
    </location>
</feature>
<dbReference type="SMART" id="SM00033">
    <property type="entry name" value="CH"/>
    <property type="match status" value="1"/>
</dbReference>
<accession>A0A6A4Z762</accession>
<gene>
    <name evidence="3" type="ORF">AaE_013433</name>
</gene>
<dbReference type="Pfam" id="PF00307">
    <property type="entry name" value="CH"/>
    <property type="match status" value="1"/>
</dbReference>
<feature type="region of interest" description="Disordered" evidence="1">
    <location>
        <begin position="202"/>
        <end position="263"/>
    </location>
</feature>
<comment type="caution">
    <text evidence="3">The sequence shown here is derived from an EMBL/GenBank/DDBJ whole genome shotgun (WGS) entry which is preliminary data.</text>
</comment>
<evidence type="ECO:0000259" key="2">
    <source>
        <dbReference type="PROSITE" id="PS50021"/>
    </source>
</evidence>
<dbReference type="Gene3D" id="1.10.418.10">
    <property type="entry name" value="Calponin-like domain"/>
    <property type="match status" value="1"/>
</dbReference>
<protein>
    <recommendedName>
        <fullName evidence="2">Calponin-homology (CH) domain-containing protein</fullName>
    </recommendedName>
</protein>
<proteinExistence type="predicted"/>
<dbReference type="CDD" id="cd00014">
    <property type="entry name" value="CH_SF"/>
    <property type="match status" value="1"/>
</dbReference>
<dbReference type="PROSITE" id="PS50021">
    <property type="entry name" value="CH"/>
    <property type="match status" value="1"/>
</dbReference>
<feature type="non-terminal residue" evidence="3">
    <location>
        <position position="329"/>
    </location>
</feature>
<dbReference type="Proteomes" id="UP000469452">
    <property type="component" value="Unassembled WGS sequence"/>
</dbReference>
<evidence type="ECO:0000256" key="1">
    <source>
        <dbReference type="SAM" id="MobiDB-lite"/>
    </source>
</evidence>
<dbReference type="InterPro" id="IPR001715">
    <property type="entry name" value="CH_dom"/>
</dbReference>
<dbReference type="EMBL" id="VJMI01019230">
    <property type="protein sequence ID" value="KAF0707875.1"/>
    <property type="molecule type" value="Genomic_DNA"/>
</dbReference>
<dbReference type="PANTHER" id="PTHR47385:SF14">
    <property type="entry name" value="TRANSGELIN"/>
    <property type="match status" value="1"/>
</dbReference>
<reference evidence="3 4" key="1">
    <citation type="submission" date="2019-06" db="EMBL/GenBank/DDBJ databases">
        <title>Genomics analysis of Aphanomyces spp. identifies a new class of oomycete effector associated with host adaptation.</title>
        <authorList>
            <person name="Gaulin E."/>
        </authorList>
    </citation>
    <scope>NUCLEOTIDE SEQUENCE [LARGE SCALE GENOMIC DNA]</scope>
    <source>
        <strain evidence="3 4">E</strain>
    </source>
</reference>
<dbReference type="SUPFAM" id="SSF47576">
    <property type="entry name" value="Calponin-homology domain, CH-domain"/>
    <property type="match status" value="1"/>
</dbReference>